<keyword evidence="4" id="KW-1185">Reference proteome</keyword>
<gene>
    <name evidence="3" type="ORF">LG943_14585</name>
</gene>
<dbReference type="SUPFAM" id="SSF50475">
    <property type="entry name" value="FMN-binding split barrel"/>
    <property type="match status" value="1"/>
</dbReference>
<accession>A0A9X3NKP6</accession>
<dbReference type="AlphaFoldDB" id="A0A9X3NKP6"/>
<feature type="region of interest" description="Disordered" evidence="1">
    <location>
        <begin position="286"/>
        <end position="308"/>
    </location>
</feature>
<dbReference type="InterPro" id="IPR012349">
    <property type="entry name" value="Split_barrel_FMN-bd"/>
</dbReference>
<sequence>MRHEGERIVQRRAGFPDRPWGSAKVGAALPRVAADFLRRQRMVVIGAPDARGAVWAGPLAGGPGFATAPDDRTVVMRRAPVPGDPLARLFTEEHPIGVLAIEPASRRRMRVNGLARQEGDRLVVRTEQVYANCPKYIQARDAEAVVEPAAPRVAEESSALSKSQREWIAGADTFFVATHAAGLGADVSHRGGRPGFVAVADGRRLSWPDYAGNSMYMTLGNLELDPHAGLLFLDWERGATLQVTGRASVDWDPARAAAEPGAQRMVDFEVEHVVRIDGAVPLRWGPPEYSKFNPDPYPGRHRQQEVPA</sequence>
<dbReference type="Pfam" id="PF01243">
    <property type="entry name" value="PNPOx_N"/>
    <property type="match status" value="1"/>
</dbReference>
<dbReference type="PANTHER" id="PTHR42815:SF2">
    <property type="entry name" value="FAD-BINDING, PUTATIVE (AFU_ORTHOLOGUE AFUA_6G07600)-RELATED"/>
    <property type="match status" value="1"/>
</dbReference>
<name>A0A9X3NKP6_9ACTN</name>
<dbReference type="Proteomes" id="UP001140076">
    <property type="component" value="Unassembled WGS sequence"/>
</dbReference>
<proteinExistence type="predicted"/>
<reference evidence="3" key="1">
    <citation type="submission" date="2021-10" db="EMBL/GenBank/DDBJ databases">
        <title>Streptomonospora sp. nov., isolated from mangrove soil.</title>
        <authorList>
            <person name="Chen X."/>
            <person name="Ge X."/>
            <person name="Liu W."/>
        </authorList>
    </citation>
    <scope>NUCLEOTIDE SEQUENCE</scope>
    <source>
        <strain evidence="3">S1-112</strain>
    </source>
</reference>
<feature type="domain" description="Pyridoxamine 5'-phosphate oxidase N-terminal" evidence="2">
    <location>
        <begin position="162"/>
        <end position="258"/>
    </location>
</feature>
<comment type="caution">
    <text evidence="3">The sequence shown here is derived from an EMBL/GenBank/DDBJ whole genome shotgun (WGS) entry which is preliminary data.</text>
</comment>
<evidence type="ECO:0000313" key="3">
    <source>
        <dbReference type="EMBL" id="MDA0565534.1"/>
    </source>
</evidence>
<dbReference type="InterPro" id="IPR011576">
    <property type="entry name" value="Pyridox_Oxase_N"/>
</dbReference>
<evidence type="ECO:0000313" key="4">
    <source>
        <dbReference type="Proteomes" id="UP001140076"/>
    </source>
</evidence>
<evidence type="ECO:0000256" key="1">
    <source>
        <dbReference type="SAM" id="MobiDB-lite"/>
    </source>
</evidence>
<dbReference type="RefSeq" id="WP_270072807.1">
    <property type="nucleotide sequence ID" value="NZ_JAJAQC010000023.1"/>
</dbReference>
<protein>
    <submittedName>
        <fullName evidence="3">Pyridoxamine 5'-phosphate oxidase family protein</fullName>
    </submittedName>
</protein>
<dbReference type="EMBL" id="JAJAQC010000023">
    <property type="protein sequence ID" value="MDA0565534.1"/>
    <property type="molecule type" value="Genomic_DNA"/>
</dbReference>
<dbReference type="PANTHER" id="PTHR42815">
    <property type="entry name" value="FAD-BINDING, PUTATIVE (AFU_ORTHOLOGUE AFUA_6G07600)-RELATED"/>
    <property type="match status" value="1"/>
</dbReference>
<dbReference type="Gene3D" id="2.30.110.10">
    <property type="entry name" value="Electron Transport, Fmn-binding Protein, Chain A"/>
    <property type="match status" value="1"/>
</dbReference>
<organism evidence="3 4">
    <name type="scientific">Streptomonospora mangrovi</name>
    <dbReference type="NCBI Taxonomy" id="2883123"/>
    <lineage>
        <taxon>Bacteria</taxon>
        <taxon>Bacillati</taxon>
        <taxon>Actinomycetota</taxon>
        <taxon>Actinomycetes</taxon>
        <taxon>Streptosporangiales</taxon>
        <taxon>Nocardiopsidaceae</taxon>
        <taxon>Streptomonospora</taxon>
    </lineage>
</organism>
<evidence type="ECO:0000259" key="2">
    <source>
        <dbReference type="Pfam" id="PF01243"/>
    </source>
</evidence>